<reference evidence="2 3" key="1">
    <citation type="submission" date="2016-10" db="EMBL/GenBank/DDBJ databases">
        <authorList>
            <person name="de Groot N.N."/>
        </authorList>
    </citation>
    <scope>NUCLEOTIDE SEQUENCE [LARGE SCALE GENOMIC DNA]</scope>
    <source>
        <strain evidence="2 3">CGMCC 4.5739</strain>
    </source>
</reference>
<evidence type="ECO:0000256" key="1">
    <source>
        <dbReference type="SAM" id="MobiDB-lite"/>
    </source>
</evidence>
<keyword evidence="3" id="KW-1185">Reference proteome</keyword>
<dbReference type="AlphaFoldDB" id="A0A1I1PF61"/>
<protein>
    <submittedName>
        <fullName evidence="2">Uncharacterized protein</fullName>
    </submittedName>
</protein>
<proteinExistence type="predicted"/>
<evidence type="ECO:0000313" key="3">
    <source>
        <dbReference type="Proteomes" id="UP000199207"/>
    </source>
</evidence>
<dbReference type="RefSeq" id="WP_245834216.1">
    <property type="nucleotide sequence ID" value="NZ_FOLM01000009.1"/>
</dbReference>
<dbReference type="Proteomes" id="UP000199207">
    <property type="component" value="Unassembled WGS sequence"/>
</dbReference>
<gene>
    <name evidence="2" type="ORF">SAMN05421773_109147</name>
</gene>
<sequence length="294" mass="30593">MTDHAGAGHPPHRTGPGAEGGSGGAVTPADAADAARLVAFGLQPKLGPAREPDYAALLRRYLEDPPFARLADAVATGLGLVVLEVSTRAGMAVTAGEDSVFAVRMGDYARRAAADSADRFLHGLAHLAVAAMAFPRPEDLADDGYLGRITVNGVESFVRQACRRLEERAARQGENTDPSSDAPGLEAAWRVYARRSATGATKDARRLAASTTGIVGKAVSFLTDSGFLQRTGDEGGGSYRTTARYQLQVRDLAGTAAMTELLELGVVPVADGTATLLPPEEPDPVAESGLPYPV</sequence>
<evidence type="ECO:0000313" key="2">
    <source>
        <dbReference type="EMBL" id="SFD08449.1"/>
    </source>
</evidence>
<accession>A0A1I1PF61</accession>
<organism evidence="2 3">
    <name type="scientific">Streptomyces aidingensis</name>
    <dbReference type="NCBI Taxonomy" id="910347"/>
    <lineage>
        <taxon>Bacteria</taxon>
        <taxon>Bacillati</taxon>
        <taxon>Actinomycetota</taxon>
        <taxon>Actinomycetes</taxon>
        <taxon>Kitasatosporales</taxon>
        <taxon>Streptomycetaceae</taxon>
        <taxon>Streptomyces</taxon>
    </lineage>
</organism>
<dbReference type="EMBL" id="FOLM01000009">
    <property type="protein sequence ID" value="SFD08449.1"/>
    <property type="molecule type" value="Genomic_DNA"/>
</dbReference>
<name>A0A1I1PF61_9ACTN</name>
<feature type="region of interest" description="Disordered" evidence="1">
    <location>
        <begin position="1"/>
        <end position="28"/>
    </location>
</feature>
<dbReference type="STRING" id="910347.SAMN05421773_109147"/>